<feature type="coiled-coil region" evidence="2">
    <location>
        <begin position="117"/>
        <end position="178"/>
    </location>
</feature>
<dbReference type="GO" id="GO:0015562">
    <property type="term" value="F:efflux transmembrane transporter activity"/>
    <property type="evidence" value="ECO:0007669"/>
    <property type="project" value="TreeGrafter"/>
</dbReference>
<dbReference type="AlphaFoldDB" id="C4FL08"/>
<dbReference type="SUPFAM" id="SSF111369">
    <property type="entry name" value="HlyD-like secretion proteins"/>
    <property type="match status" value="1"/>
</dbReference>
<dbReference type="NCBIfam" id="TIGR01730">
    <property type="entry name" value="RND_mfp"/>
    <property type="match status" value="1"/>
</dbReference>
<dbReference type="Proteomes" id="UP000005540">
    <property type="component" value="Unassembled WGS sequence"/>
</dbReference>
<evidence type="ECO:0000313" key="4">
    <source>
        <dbReference type="EMBL" id="EEP60247.1"/>
    </source>
</evidence>
<dbReference type="Pfam" id="PF25917">
    <property type="entry name" value="BSH_RND"/>
    <property type="match status" value="1"/>
</dbReference>
<dbReference type="Gene3D" id="2.40.50.100">
    <property type="match status" value="1"/>
</dbReference>
<sequence length="205" mass="23389">MKNKIIPILIAIAILAVGLFIVKSINPKKQEQPKQKPAPVVKVLELKSQEIPIIYTANATLQAKTSATLKPQVNGRVIKLFVEEGQYVKAGQPLAMIQPEKEQYQVESQISVIEQLRANYLNKKAIYERRKQLFEKELIAKEEVDNAKTDMEIALNQLRSAEATLKEYQRQKNETVIKAPFDGILDKRFISIGDYVDSQTQMFYI</sequence>
<dbReference type="PANTHER" id="PTHR30469">
    <property type="entry name" value="MULTIDRUG RESISTANCE PROTEIN MDTA"/>
    <property type="match status" value="1"/>
</dbReference>
<evidence type="ECO:0000259" key="3">
    <source>
        <dbReference type="Pfam" id="PF25917"/>
    </source>
</evidence>
<proteinExistence type="inferred from homology"/>
<evidence type="ECO:0000256" key="1">
    <source>
        <dbReference type="ARBA" id="ARBA00009477"/>
    </source>
</evidence>
<dbReference type="Gene3D" id="1.10.287.470">
    <property type="entry name" value="Helix hairpin bin"/>
    <property type="match status" value="1"/>
</dbReference>
<reference evidence="4 5" key="1">
    <citation type="submission" date="2009-04" db="EMBL/GenBank/DDBJ databases">
        <authorList>
            <person name="Reysenbach A.-L."/>
            <person name="Heidelberg J.F."/>
            <person name="Nelson W.C."/>
        </authorList>
    </citation>
    <scope>NUCLEOTIDE SEQUENCE [LARGE SCALE GENOMIC DNA]</scope>
    <source>
        <strain evidence="4 5">SS-5</strain>
    </source>
</reference>
<evidence type="ECO:0000313" key="5">
    <source>
        <dbReference type="Proteomes" id="UP000005540"/>
    </source>
</evidence>
<dbReference type="InterPro" id="IPR058625">
    <property type="entry name" value="MdtA-like_BSH"/>
</dbReference>
<dbReference type="InterPro" id="IPR006143">
    <property type="entry name" value="RND_pump_MFP"/>
</dbReference>
<name>C4FL08_9AQUI</name>
<dbReference type="GO" id="GO:1990281">
    <property type="term" value="C:efflux pump complex"/>
    <property type="evidence" value="ECO:0007669"/>
    <property type="project" value="TreeGrafter"/>
</dbReference>
<organism evidence="4 5">
    <name type="scientific">Sulfurihydrogenibium yellowstonense SS-5</name>
    <dbReference type="NCBI Taxonomy" id="432331"/>
    <lineage>
        <taxon>Bacteria</taxon>
        <taxon>Pseudomonadati</taxon>
        <taxon>Aquificota</taxon>
        <taxon>Aquificia</taxon>
        <taxon>Aquificales</taxon>
        <taxon>Hydrogenothermaceae</taxon>
        <taxon>Sulfurihydrogenibium</taxon>
    </lineage>
</organism>
<keyword evidence="5" id="KW-1185">Reference proteome</keyword>
<dbReference type="EMBL" id="ABZS01000127">
    <property type="protein sequence ID" value="EEP60247.1"/>
    <property type="molecule type" value="Genomic_DNA"/>
</dbReference>
<evidence type="ECO:0000256" key="2">
    <source>
        <dbReference type="SAM" id="Coils"/>
    </source>
</evidence>
<dbReference type="RefSeq" id="WP_007547472.1">
    <property type="nucleotide sequence ID" value="NZ_ABZS01000127.1"/>
</dbReference>
<keyword evidence="2" id="KW-0175">Coiled coil</keyword>
<gene>
    <name evidence="4" type="ORF">SULYE_1262</name>
</gene>
<comment type="caution">
    <text evidence="4">The sequence shown here is derived from an EMBL/GenBank/DDBJ whole genome shotgun (WGS) entry which is preliminary data.</text>
</comment>
<accession>C4FL08</accession>
<comment type="similarity">
    <text evidence="1">Belongs to the membrane fusion protein (MFP) (TC 8.A.1) family.</text>
</comment>
<protein>
    <submittedName>
        <fullName evidence="4">Cation efflux system</fullName>
    </submittedName>
</protein>
<dbReference type="PANTHER" id="PTHR30469:SF15">
    <property type="entry name" value="HLYD FAMILY OF SECRETION PROTEINS"/>
    <property type="match status" value="1"/>
</dbReference>
<feature type="domain" description="Multidrug resistance protein MdtA-like barrel-sandwich hybrid" evidence="3">
    <location>
        <begin position="67"/>
        <end position="203"/>
    </location>
</feature>